<gene>
    <name evidence="3" type="ORF">QJ036_00650</name>
</gene>
<keyword evidence="1 3" id="KW-0413">Isomerase</keyword>
<proteinExistence type="predicted"/>
<feature type="domain" description="Xylose isomerase-like TIM barrel" evidence="2">
    <location>
        <begin position="23"/>
        <end position="246"/>
    </location>
</feature>
<dbReference type="InterPro" id="IPR036237">
    <property type="entry name" value="Xyl_isomerase-like_sf"/>
</dbReference>
<dbReference type="EMBL" id="JASGBQ010000001">
    <property type="protein sequence ID" value="MDI9240986.1"/>
    <property type="molecule type" value="Genomic_DNA"/>
</dbReference>
<dbReference type="PANTHER" id="PTHR43489:SF7">
    <property type="entry name" value="3-DEHYDRO-D-GULOSIDE 4-EPIMERASE-RELATED"/>
    <property type="match status" value="1"/>
</dbReference>
<organism evidence="3 4">
    <name type="scientific">Fusibacillus kribbianus</name>
    <dbReference type="NCBI Taxonomy" id="3044208"/>
    <lineage>
        <taxon>Bacteria</taxon>
        <taxon>Bacillati</taxon>
        <taxon>Bacillota</taxon>
        <taxon>Clostridia</taxon>
        <taxon>Lachnospirales</taxon>
        <taxon>Lachnospiraceae</taxon>
        <taxon>Fusibacillus</taxon>
    </lineage>
</organism>
<reference evidence="3 4" key="1">
    <citation type="submission" date="2023-05" db="EMBL/GenBank/DDBJ databases">
        <title>[ruminococcus] sp. nov., isolated from a pig farm feces dump.</title>
        <authorList>
            <person name="Chang Y.-H."/>
        </authorList>
    </citation>
    <scope>NUCLEOTIDE SEQUENCE [LARGE SCALE GENOMIC DNA]</scope>
    <source>
        <strain evidence="3 4">YH-rum2234</strain>
    </source>
</reference>
<dbReference type="Pfam" id="PF01261">
    <property type="entry name" value="AP_endonuc_2"/>
    <property type="match status" value="1"/>
</dbReference>
<name>A0AAP4EXK8_9FIRM</name>
<dbReference type="PANTHER" id="PTHR43489">
    <property type="entry name" value="ISOMERASE"/>
    <property type="match status" value="1"/>
</dbReference>
<dbReference type="AlphaFoldDB" id="A0AAP4EXK8"/>
<evidence type="ECO:0000256" key="1">
    <source>
        <dbReference type="ARBA" id="ARBA00023235"/>
    </source>
</evidence>
<evidence type="ECO:0000313" key="4">
    <source>
        <dbReference type="Proteomes" id="UP001300383"/>
    </source>
</evidence>
<keyword evidence="4" id="KW-1185">Reference proteome</keyword>
<dbReference type="SUPFAM" id="SSF51658">
    <property type="entry name" value="Xylose isomerase-like"/>
    <property type="match status" value="1"/>
</dbReference>
<dbReference type="RefSeq" id="WP_283229495.1">
    <property type="nucleotide sequence ID" value="NZ_JASGBQ010000001.1"/>
</dbReference>
<accession>A0AAP4EXK8</accession>
<evidence type="ECO:0000313" key="3">
    <source>
        <dbReference type="EMBL" id="MDI9240986.1"/>
    </source>
</evidence>
<protein>
    <submittedName>
        <fullName evidence="3">Sugar phosphate isomerase/epimerase family protein</fullName>
    </submittedName>
</protein>
<dbReference type="InterPro" id="IPR013022">
    <property type="entry name" value="Xyl_isomerase-like_TIM-brl"/>
</dbReference>
<dbReference type="InterPro" id="IPR050417">
    <property type="entry name" value="Sugar_Epim/Isomerase"/>
</dbReference>
<dbReference type="Proteomes" id="UP001300383">
    <property type="component" value="Unassembled WGS sequence"/>
</dbReference>
<evidence type="ECO:0000259" key="2">
    <source>
        <dbReference type="Pfam" id="PF01261"/>
    </source>
</evidence>
<dbReference type="Gene3D" id="3.20.20.150">
    <property type="entry name" value="Divalent-metal-dependent TIM barrel enzymes"/>
    <property type="match status" value="1"/>
</dbReference>
<comment type="caution">
    <text evidence="3">The sequence shown here is derived from an EMBL/GenBank/DDBJ whole genome shotgun (WGS) entry which is preliminary data.</text>
</comment>
<dbReference type="GO" id="GO:0016853">
    <property type="term" value="F:isomerase activity"/>
    <property type="evidence" value="ECO:0007669"/>
    <property type="project" value="UniProtKB-KW"/>
</dbReference>
<sequence length="288" mass="32607">MRFGSLYSYWGTEWKCDYLKTLKKMKEAGCDVLEMGAGHVLEMELGELEAIRAAAKEYDMELTLNIGPPKDKDIASRVPEIRRAGIDYLCNIIHRMKYLDAKTFIGAMYSYWPCDFTDTDKPGNWGRSVESMKEIAKVAEDEGVTLCMEILNRFESYLINDCTEGLQYLEDVGSDSVKLLIDTFHANIEEDDIVASFYQAGDKLGHVHVGEANRKLPGMGRDIPWDRIGQALKDIHYDGAVVMEPFLLTGGSVGADVKVWRDLSNGADEKQMDLYLKDAVQFLRKKFL</sequence>